<protein>
    <submittedName>
        <fullName evidence="2">Uncharacterized protein</fullName>
    </submittedName>
</protein>
<proteinExistence type="predicted"/>
<reference evidence="2 3" key="1">
    <citation type="submission" date="2017-03" db="EMBL/GenBank/DDBJ databases">
        <title>Genomes of endolithic fungi from Antarctica.</title>
        <authorList>
            <person name="Coleine C."/>
            <person name="Masonjones S."/>
            <person name="Stajich J.E."/>
        </authorList>
    </citation>
    <scope>NUCLEOTIDE SEQUENCE [LARGE SCALE GENOMIC DNA]</scope>
    <source>
        <strain evidence="2 3">CCFEE 5184</strain>
    </source>
</reference>
<feature type="region of interest" description="Disordered" evidence="1">
    <location>
        <begin position="24"/>
        <end position="45"/>
    </location>
</feature>
<sequence length="174" mass="19227">MSAKDGKVLEDYDIIYADQTIQADRDAHTKARRKSAEAKGRSTDEANKKLDEITFDPTIPYNNIPGDILHMITAMQALESAYEATTWRVGGPEFRADCARLDDWAKTLKGKLPGRVAAPNFTELPAKNAGKDEVRAFVVEKLGEAVAELKAGGRHAMAEELEKDFPGEYKGTVW</sequence>
<evidence type="ECO:0000313" key="2">
    <source>
        <dbReference type="EMBL" id="TKA77924.1"/>
    </source>
</evidence>
<keyword evidence="3" id="KW-1185">Reference proteome</keyword>
<evidence type="ECO:0000313" key="3">
    <source>
        <dbReference type="Proteomes" id="UP000309340"/>
    </source>
</evidence>
<organism evidence="2 3">
    <name type="scientific">Friedmanniomyces simplex</name>
    <dbReference type="NCBI Taxonomy" id="329884"/>
    <lineage>
        <taxon>Eukaryota</taxon>
        <taxon>Fungi</taxon>
        <taxon>Dikarya</taxon>
        <taxon>Ascomycota</taxon>
        <taxon>Pezizomycotina</taxon>
        <taxon>Dothideomycetes</taxon>
        <taxon>Dothideomycetidae</taxon>
        <taxon>Mycosphaerellales</taxon>
        <taxon>Teratosphaeriaceae</taxon>
        <taxon>Friedmanniomyces</taxon>
    </lineage>
</organism>
<dbReference type="OrthoDB" id="3818175at2759"/>
<dbReference type="Proteomes" id="UP000309340">
    <property type="component" value="Unassembled WGS sequence"/>
</dbReference>
<accession>A0A4U0XL02</accession>
<name>A0A4U0XL02_9PEZI</name>
<evidence type="ECO:0000256" key="1">
    <source>
        <dbReference type="SAM" id="MobiDB-lite"/>
    </source>
</evidence>
<dbReference type="AlphaFoldDB" id="A0A4U0XL02"/>
<comment type="caution">
    <text evidence="2">The sequence shown here is derived from an EMBL/GenBank/DDBJ whole genome shotgun (WGS) entry which is preliminary data.</text>
</comment>
<gene>
    <name evidence="2" type="ORF">B0A55_03714</name>
</gene>
<dbReference type="EMBL" id="NAJQ01000125">
    <property type="protein sequence ID" value="TKA77924.1"/>
    <property type="molecule type" value="Genomic_DNA"/>
</dbReference>